<protein>
    <submittedName>
        <fullName evidence="1">Uncharacterized protein</fullName>
    </submittedName>
</protein>
<dbReference type="Proteomes" id="UP001157418">
    <property type="component" value="Unassembled WGS sequence"/>
</dbReference>
<evidence type="ECO:0000313" key="2">
    <source>
        <dbReference type="Proteomes" id="UP001157418"/>
    </source>
</evidence>
<evidence type="ECO:0000313" key="1">
    <source>
        <dbReference type="EMBL" id="CAH1448424.1"/>
    </source>
</evidence>
<proteinExistence type="predicted"/>
<sequence length="149" mass="16801">MRALHEQTEKEAKDLKEEVVGFSERNQSLVVDLSQSIGHDDELKRLNQDFQLKIDDAMSHRASAVKEVEGVSRQYHSLKSQYTEKISQLEIACSSKDVSIKLSEKELATAKLLMLEKDAPIATLNDSQLVIEQKAATCQEEVDQKAEEL</sequence>
<gene>
    <name evidence="1" type="ORF">LVIROSA_LOCUS33973</name>
</gene>
<keyword evidence="2" id="KW-1185">Reference proteome</keyword>
<reference evidence="1 2" key="1">
    <citation type="submission" date="2022-01" db="EMBL/GenBank/DDBJ databases">
        <authorList>
            <person name="Xiong W."/>
            <person name="Schranz E."/>
        </authorList>
    </citation>
    <scope>NUCLEOTIDE SEQUENCE [LARGE SCALE GENOMIC DNA]</scope>
</reference>
<dbReference type="AlphaFoldDB" id="A0AAU9PE61"/>
<name>A0AAU9PE61_9ASTR</name>
<comment type="caution">
    <text evidence="1">The sequence shown here is derived from an EMBL/GenBank/DDBJ whole genome shotgun (WGS) entry which is preliminary data.</text>
</comment>
<organism evidence="1 2">
    <name type="scientific">Lactuca virosa</name>
    <dbReference type="NCBI Taxonomy" id="75947"/>
    <lineage>
        <taxon>Eukaryota</taxon>
        <taxon>Viridiplantae</taxon>
        <taxon>Streptophyta</taxon>
        <taxon>Embryophyta</taxon>
        <taxon>Tracheophyta</taxon>
        <taxon>Spermatophyta</taxon>
        <taxon>Magnoliopsida</taxon>
        <taxon>eudicotyledons</taxon>
        <taxon>Gunneridae</taxon>
        <taxon>Pentapetalae</taxon>
        <taxon>asterids</taxon>
        <taxon>campanulids</taxon>
        <taxon>Asterales</taxon>
        <taxon>Asteraceae</taxon>
        <taxon>Cichorioideae</taxon>
        <taxon>Cichorieae</taxon>
        <taxon>Lactucinae</taxon>
        <taxon>Lactuca</taxon>
    </lineage>
</organism>
<accession>A0AAU9PE61</accession>
<dbReference type="EMBL" id="CAKMRJ010005634">
    <property type="protein sequence ID" value="CAH1448424.1"/>
    <property type="molecule type" value="Genomic_DNA"/>
</dbReference>